<dbReference type="InterPro" id="IPR050463">
    <property type="entry name" value="Gfo/Idh/MocA_oxidrdct_glycsds"/>
</dbReference>
<evidence type="ECO:0000313" key="4">
    <source>
        <dbReference type="EMBL" id="RKN82830.1"/>
    </source>
</evidence>
<proteinExistence type="predicted"/>
<keyword evidence="5" id="KW-1185">Reference proteome</keyword>
<keyword evidence="1" id="KW-0560">Oxidoreductase</keyword>
<dbReference type="PANTHER" id="PTHR43818:SF11">
    <property type="entry name" value="BCDNA.GH03377"/>
    <property type="match status" value="1"/>
</dbReference>
<name>A0A3B0CCM8_9FLAO</name>
<dbReference type="SUPFAM" id="SSF55347">
    <property type="entry name" value="Glyceraldehyde-3-phosphate dehydrogenase-like, C-terminal domain"/>
    <property type="match status" value="1"/>
</dbReference>
<dbReference type="Pfam" id="PF22725">
    <property type="entry name" value="GFO_IDH_MocA_C3"/>
    <property type="match status" value="1"/>
</dbReference>
<evidence type="ECO:0000259" key="3">
    <source>
        <dbReference type="Pfam" id="PF22725"/>
    </source>
</evidence>
<dbReference type="InterPro" id="IPR000683">
    <property type="entry name" value="Gfo/Idh/MocA-like_OxRdtase_N"/>
</dbReference>
<dbReference type="SUPFAM" id="SSF51735">
    <property type="entry name" value="NAD(P)-binding Rossmann-fold domains"/>
    <property type="match status" value="1"/>
</dbReference>
<dbReference type="InterPro" id="IPR036291">
    <property type="entry name" value="NAD(P)-bd_dom_sf"/>
</dbReference>
<dbReference type="Gene3D" id="3.40.50.720">
    <property type="entry name" value="NAD(P)-binding Rossmann-like Domain"/>
    <property type="match status" value="1"/>
</dbReference>
<gene>
    <name evidence="4" type="ORF">D7Z94_03035</name>
</gene>
<feature type="domain" description="GFO/IDH/MocA-like oxidoreductase" evidence="3">
    <location>
        <begin position="142"/>
        <end position="274"/>
    </location>
</feature>
<comment type="caution">
    <text evidence="4">The sequence shown here is derived from an EMBL/GenBank/DDBJ whole genome shotgun (WGS) entry which is preliminary data.</text>
</comment>
<dbReference type="Pfam" id="PF01408">
    <property type="entry name" value="GFO_IDH_MocA"/>
    <property type="match status" value="1"/>
</dbReference>
<sequence>MAKEINIGIVGTQFMGKAHSNGYLRLPHFFDLPGTPVLHTASSINEKQLAEFSRKYGWKNQEPDWKRLVQNDALDLVDICAPNNLHAPVALGAIKSGKHVLCEKPMALNVDEAKRMYEEAEMAGIVNMMIFNYRFLPALSLAKELISNGKLGKIHHFNAVYLQDWLVDPKFPMVWRHDVKTTGSGAHGDMNAHIIDLARFLLGEFEAVTGLQKVFIKERPLANGKGTGRVTADDATLFMARFQNGAVGSFNATRFANGRKNYMGLEIFGSEGSLIFNLERLNELQYFSLNDSKEEQGFRNILVTENSHPYIDAWWPPGHIIGWEHTFVHQFSKLINGIAQNTPVVPNFYDGLKCQEVLDAVVKSAQDEKWITL</sequence>
<dbReference type="GO" id="GO:0016491">
    <property type="term" value="F:oxidoreductase activity"/>
    <property type="evidence" value="ECO:0007669"/>
    <property type="project" value="UniProtKB-KW"/>
</dbReference>
<dbReference type="Proteomes" id="UP000276603">
    <property type="component" value="Unassembled WGS sequence"/>
</dbReference>
<organism evidence="4 5">
    <name type="scientific">Ulvibacterium marinum</name>
    <dbReference type="NCBI Taxonomy" id="2419782"/>
    <lineage>
        <taxon>Bacteria</taxon>
        <taxon>Pseudomonadati</taxon>
        <taxon>Bacteroidota</taxon>
        <taxon>Flavobacteriia</taxon>
        <taxon>Flavobacteriales</taxon>
        <taxon>Flavobacteriaceae</taxon>
        <taxon>Ulvibacterium</taxon>
    </lineage>
</organism>
<dbReference type="RefSeq" id="WP_120710021.1">
    <property type="nucleotide sequence ID" value="NZ_RBCJ01000001.1"/>
</dbReference>
<dbReference type="Gene3D" id="3.30.360.10">
    <property type="entry name" value="Dihydrodipicolinate Reductase, domain 2"/>
    <property type="match status" value="1"/>
</dbReference>
<protein>
    <submittedName>
        <fullName evidence="4">Gfo/Idh/MocA family oxidoreductase</fullName>
    </submittedName>
</protein>
<dbReference type="OrthoDB" id="9815825at2"/>
<accession>A0A3B0CCM8</accession>
<evidence type="ECO:0000313" key="5">
    <source>
        <dbReference type="Proteomes" id="UP000276603"/>
    </source>
</evidence>
<dbReference type="EMBL" id="RBCJ01000001">
    <property type="protein sequence ID" value="RKN82830.1"/>
    <property type="molecule type" value="Genomic_DNA"/>
</dbReference>
<dbReference type="GO" id="GO:0000166">
    <property type="term" value="F:nucleotide binding"/>
    <property type="evidence" value="ECO:0007669"/>
    <property type="project" value="InterPro"/>
</dbReference>
<dbReference type="InterPro" id="IPR055170">
    <property type="entry name" value="GFO_IDH_MocA-like_dom"/>
</dbReference>
<feature type="domain" description="Gfo/Idh/MocA-like oxidoreductase N-terminal" evidence="2">
    <location>
        <begin position="5"/>
        <end position="126"/>
    </location>
</feature>
<evidence type="ECO:0000256" key="1">
    <source>
        <dbReference type="ARBA" id="ARBA00023002"/>
    </source>
</evidence>
<dbReference type="AlphaFoldDB" id="A0A3B0CCM8"/>
<evidence type="ECO:0000259" key="2">
    <source>
        <dbReference type="Pfam" id="PF01408"/>
    </source>
</evidence>
<reference evidence="4 5" key="1">
    <citation type="submission" date="2018-10" db="EMBL/GenBank/DDBJ databases">
        <title>Ulvibacterium marinum gen. nov., sp. nov., a novel marine bacterium of the family Flavobacteriaceae, isolated from a culture of the green alga Ulva prolifera.</title>
        <authorList>
            <person name="Zhang Z."/>
        </authorList>
    </citation>
    <scope>NUCLEOTIDE SEQUENCE [LARGE SCALE GENOMIC DNA]</scope>
    <source>
        <strain evidence="4 5">CCMM003</strain>
    </source>
</reference>
<dbReference type="PANTHER" id="PTHR43818">
    <property type="entry name" value="BCDNA.GH03377"/>
    <property type="match status" value="1"/>
</dbReference>